<evidence type="ECO:0000256" key="14">
    <source>
        <dbReference type="ARBA" id="ARBA00023295"/>
    </source>
</evidence>
<gene>
    <name evidence="21" type="ORF">MNOR_LOCUS3651</name>
</gene>
<feature type="domain" description="Glycogen debranching enzyme central" evidence="20">
    <location>
        <begin position="1291"/>
        <end position="1568"/>
    </location>
</feature>
<dbReference type="Proteomes" id="UP001497623">
    <property type="component" value="Unassembled WGS sequence"/>
</dbReference>
<dbReference type="PANTHER" id="PTHR10569:SF2">
    <property type="entry name" value="GLYCOGEN DEBRANCHING ENZYME"/>
    <property type="match status" value="1"/>
</dbReference>
<evidence type="ECO:0000256" key="3">
    <source>
        <dbReference type="ARBA" id="ARBA00003530"/>
    </source>
</evidence>
<evidence type="ECO:0000256" key="7">
    <source>
        <dbReference type="ARBA" id="ARBA00020723"/>
    </source>
</evidence>
<dbReference type="GO" id="GO:0004135">
    <property type="term" value="F:amylo-alpha-1,6-glucosidase activity"/>
    <property type="evidence" value="ECO:0007669"/>
    <property type="project" value="UniProtKB-EC"/>
</dbReference>
<dbReference type="Pfam" id="PF14701">
    <property type="entry name" value="hDGE_amylase"/>
    <property type="match status" value="1"/>
</dbReference>
<comment type="catalytic activity">
    <reaction evidence="2">
        <text>Hydrolysis of (1-&gt;6)-alpha-D-glucosidic branch linkages in glycogen phosphorylase limit dextrin.</text>
        <dbReference type="EC" id="3.2.1.33"/>
    </reaction>
</comment>
<dbReference type="InterPro" id="IPR017853">
    <property type="entry name" value="GH"/>
</dbReference>
<dbReference type="EC" id="2.4.1.25" evidence="5"/>
<comment type="function">
    <text evidence="3">Multifunctional enzyme acting as 1,4-alpha-D-glucan:1,4-alpha-D-glucan 4-alpha-D-glycosyltransferase and amylo-1,6-glucosidase in glycogen degradation.</text>
</comment>
<evidence type="ECO:0000313" key="22">
    <source>
        <dbReference type="Proteomes" id="UP001497623"/>
    </source>
</evidence>
<dbReference type="Gene3D" id="3.20.20.80">
    <property type="entry name" value="Glycosidases"/>
    <property type="match status" value="2"/>
</dbReference>
<sequence length="2144" mass="244513">DLYYTEVMYSEEDKQIITANSYCDVQDQCNIPRSEDSYYLFTLYTEYDKIRYDSEYNHSSNSCKCFDPDCSFGTSETTDDDTHFVDSIGKETDKSENLINDIRKSFNCKEILGTSDTTDDDNYYSHDLHTEDEKNTIVATSYYGTEDIINDGNYSEEPSFYIYTLFTNAGRGCEDSVEMQSSNHNCQLSSEYLLGTFETTDEDIHYADVKSESILILKSDKNSEIDENNVHKEEPIQIREVKSVIAQNNAHKESYISISKKNVEIAENNAHNEESILINEVKSENFENNAPKEELIIVSEVKSEIAKKCVHKEESILISEVKSEIEENKSLKDESILISEVKSKIAENNAHKEGVLRSEVKSEIAENNTCKEGKSEIDGNSEQKEEIVISEVKSEIDGNSAQNEENVINEVKSDIYGNSAHKEEIVISEVISEIHWNSAQIEEDPSSTLENHIFVKDHSAYNNSIAESSLEFHSRPIVNGYLSDNDEVDDELEEIYEKRKLANFFKMGVHDGDGVVTQGPPSYGLSGPLGPPHGSYYADSIRDPHSIASGIKQKSSLPKVSLGSGISFSQQQPQVRVLTLNHGDHLDNTLFRLQKGWVLQLRPGPTLLGKKVSIYTNHPEDLAEDFIRNRYRRLQWKSDSRNKGDDTALYVEICVIMAGSFHYYFTYDDMYSPGESWSTGNEREKAQGSGYFLVDPTLTVGGYSETLPMDCIQCQTVLSKCLGPLHEWETRLKVSKESGYNMIHFTPLQELGGSESSYSLADQQQLYSFFSTTEYTYSFTDVDTFIRKMRDEWKMLSITDIVLNHTANESPWLQDHPEATYNLLNSPHLRPAYLLDRLLHKVTVEISEGKWEDSMIPRIIREEKQLEAIKNALHSHFLPQIKLHEFYTIDVDRLVEEFRRRISGNAPTTNNYYDRYGEDLSANQLSIIPDPQFGRKTSTINMNLAMRLFNQNRPDCMDEEDRILKCTSELRRALEDLNQKRTSEIQAHLIKAVDCCLGTIRYQRLDPDGPLLSEVSPLNPLVPPYFTHYGTELTLEEEEALMFSPNAAYLMAHNGWVMGDDPLRNFAEPASDVYLRRELVAWGDSVKLRYGDKPEDCPFLWDYMRRYVEYTARIFDGIRLDNCHSTPIHVAEYMLDAARKIKPDLYVIAELFTNSDLTDNIFINRLGINSLIREAMSAPDSHEQGRLVYRYGGEPVGAFLLPPVRPLVPSIAHAIFLDLTHDNRAPAEVRTAWDMLPSSSLVSMACCATGSNRGYDELIPHHVHVVDEKRMYSSWTDRYEPIRGEVNNKSGIIQCKRLLNDLHYELGIAGFSEVYVDQVTEHVVTITRHNPVTHQSVVLVAYQVFKPPSEIHESYIRPLKVQGRMEEIIFEMQLKGKAPGDEEKSWPGFFSEDTDYINGLTGFEVEVRERLQPNQSSIVRVTSNYDSDMTECEYLPSFTPGSVIAFRLSLVPRAQSSVNKIRAVLSEFGYRTRISEVTTHNNRLNEILSNLTLSDLNRILYRCDAEERDEGRGGGAYDIPGYGPLPYCGLQGVISVLSEIRVNNDLGHPLCCNLREGDWMVDYIINRLKQDENTEKLAQWLESEVFCYLKEVPRYLIPAYFDSIVTSVYLTLINKAWSLMGEFISQGSDFAKALGLCSVQFCGRVRSGLLPELSPNLLPPHPPVCQDKEGHSRQMSVTIAAGLPHFSTGYMRCWGRDTFISIPGNLLITGRYDEARWIILAFAQCLRHGLIPNLLDGGQSARYNCRDAVWWWLYSIQKYVQMVPEGFRILKDKVSRMYPTDDAFPHESGRHDELLEDTIQEALQRHFQGVKFRERNAGFQIDREMSDEGFNNEIGVDLSTGFVYGGTINNCGTWMDKMGSSELAGIKGKPATPRDGSAVEIVGLCKSALRFLGQMHREYKYSYNTVERTDYTGNVTKWTYDFWEKKIQENFERYFYINEEPYPEIEVKPDLINRRGIYKDCYNATQFWADYQLRCNFPIAIAVAPELVSPQHASLALKNAELYLMGPLGMKTLDPSDWAYHGDYDNSNNSTDQKVARGYNYHQGPEWLWPVGWLLRAQLAMAPKVGGYDELNRSMSHVKSVLAPHITHLLTDQWRSLPELTNSDGAHCKDSNPAQAWSTGCILEVLWEMDQIERGLRRSSMSGM</sequence>
<evidence type="ECO:0000256" key="12">
    <source>
        <dbReference type="ARBA" id="ARBA00023056"/>
    </source>
</evidence>
<dbReference type="NCBIfam" id="TIGR01531">
    <property type="entry name" value="glyc_debranch"/>
    <property type="match status" value="1"/>
</dbReference>
<dbReference type="PANTHER" id="PTHR10569">
    <property type="entry name" value="GLYCOGEN DEBRANCHING ENZYME"/>
    <property type="match status" value="1"/>
</dbReference>
<dbReference type="Pfam" id="PF06202">
    <property type="entry name" value="GDE_C"/>
    <property type="match status" value="1"/>
</dbReference>
<dbReference type="FunFam" id="3.20.20.80:FF:000206">
    <property type="entry name" value="Amylo-alpha-1, 6-glucosidase, 4-alpha-glucanotransferase b"/>
    <property type="match status" value="1"/>
</dbReference>
<dbReference type="EC" id="3.2.1.33" evidence="6"/>
<comment type="catalytic activity">
    <reaction evidence="1">
        <text>Transfers a segment of a (1-&gt;4)-alpha-D-glucan to a new position in an acceptor, which may be glucose or a (1-&gt;4)-alpha-D-glucan.</text>
        <dbReference type="EC" id="2.4.1.25"/>
    </reaction>
</comment>
<keyword evidence="12" id="KW-0320">Glycogen biosynthesis</keyword>
<evidence type="ECO:0000313" key="21">
    <source>
        <dbReference type="EMBL" id="CAL4063796.1"/>
    </source>
</evidence>
<dbReference type="GO" id="GO:0005980">
    <property type="term" value="P:glycogen catabolic process"/>
    <property type="evidence" value="ECO:0007669"/>
    <property type="project" value="InterPro"/>
</dbReference>
<dbReference type="Pfam" id="PF14702">
    <property type="entry name" value="hGDE_central"/>
    <property type="match status" value="1"/>
</dbReference>
<accession>A0AAV2PR62</accession>
<name>A0AAV2PR62_MEGNR</name>
<dbReference type="EMBL" id="CAXKWB010001271">
    <property type="protein sequence ID" value="CAL4063796.1"/>
    <property type="molecule type" value="Genomic_DNA"/>
</dbReference>
<dbReference type="InterPro" id="IPR032790">
    <property type="entry name" value="GDE_C"/>
</dbReference>
<dbReference type="FunFam" id="3.20.20.80:FF:000070">
    <property type="entry name" value="GDB1p Glycogen debranching enzyme"/>
    <property type="match status" value="1"/>
</dbReference>
<dbReference type="InterPro" id="IPR008928">
    <property type="entry name" value="6-hairpin_glycosidase_sf"/>
</dbReference>
<evidence type="ECO:0000256" key="15">
    <source>
        <dbReference type="ARBA" id="ARBA00025780"/>
    </source>
</evidence>
<evidence type="ECO:0000256" key="8">
    <source>
        <dbReference type="ARBA" id="ARBA00022490"/>
    </source>
</evidence>
<feature type="domain" description="Glycogen debranching enzyme C-terminal" evidence="17">
    <location>
        <begin position="1673"/>
        <end position="2124"/>
    </location>
</feature>
<dbReference type="InterPro" id="IPR032792">
    <property type="entry name" value="AGL_glucanoTrfase"/>
</dbReference>
<comment type="caution">
    <text evidence="21">The sequence shown here is derived from an EMBL/GenBank/DDBJ whole genome shotgun (WGS) entry which is preliminary data.</text>
</comment>
<evidence type="ECO:0000256" key="11">
    <source>
        <dbReference type="ARBA" id="ARBA00022801"/>
    </source>
</evidence>
<keyword evidence="10" id="KW-0808">Transferase</keyword>
<feature type="non-terminal residue" evidence="21">
    <location>
        <position position="1"/>
    </location>
</feature>
<dbReference type="InterPro" id="IPR029436">
    <property type="entry name" value="AGL_euk_N"/>
</dbReference>
<dbReference type="FunFam" id="1.50.10.10:FF:000039">
    <property type="entry name" value="Glycogen debranching enzyme Gdb1, putative"/>
    <property type="match status" value="1"/>
</dbReference>
<evidence type="ECO:0000259" key="20">
    <source>
        <dbReference type="Pfam" id="PF14702"/>
    </source>
</evidence>
<keyword evidence="9" id="KW-0328">Glycosyltransferase</keyword>
<dbReference type="Pfam" id="PF14699">
    <property type="entry name" value="hGDE_N"/>
    <property type="match status" value="1"/>
</dbReference>
<keyword evidence="11" id="KW-0378">Hydrolase</keyword>
<dbReference type="InterPro" id="IPR032788">
    <property type="entry name" value="AGL_central"/>
</dbReference>
<dbReference type="SUPFAM" id="SSF51445">
    <property type="entry name" value="(Trans)glycosidases"/>
    <property type="match status" value="1"/>
</dbReference>
<evidence type="ECO:0000256" key="1">
    <source>
        <dbReference type="ARBA" id="ARBA00000439"/>
    </source>
</evidence>
<evidence type="ECO:0000256" key="13">
    <source>
        <dbReference type="ARBA" id="ARBA00023268"/>
    </source>
</evidence>
<keyword evidence="14" id="KW-0326">Glycosidase</keyword>
<evidence type="ECO:0000256" key="2">
    <source>
        <dbReference type="ARBA" id="ARBA00000927"/>
    </source>
</evidence>
<proteinExistence type="inferred from homology"/>
<protein>
    <recommendedName>
        <fullName evidence="7">Glycogen debranching enzyme</fullName>
        <ecNumber evidence="5">2.4.1.25</ecNumber>
        <ecNumber evidence="6">3.2.1.33</ecNumber>
    </recommendedName>
    <alternativeName>
        <fullName evidence="16">Glycogen debrancher</fullName>
    </alternativeName>
</protein>
<evidence type="ECO:0000256" key="9">
    <source>
        <dbReference type="ARBA" id="ARBA00022676"/>
    </source>
</evidence>
<evidence type="ECO:0000256" key="6">
    <source>
        <dbReference type="ARBA" id="ARBA00012778"/>
    </source>
</evidence>
<dbReference type="GO" id="GO:0005978">
    <property type="term" value="P:glycogen biosynthetic process"/>
    <property type="evidence" value="ECO:0007669"/>
    <property type="project" value="UniProtKB-KW"/>
</dbReference>
<keyword evidence="13" id="KW-0511">Multifunctional enzyme</keyword>
<dbReference type="CDD" id="cd11327">
    <property type="entry name" value="AmyAc_Glg_debranch_2"/>
    <property type="match status" value="1"/>
</dbReference>
<feature type="domain" description="Glycogen debranching enzyme glucanotransferase" evidence="19">
    <location>
        <begin position="706"/>
        <end position="1146"/>
    </location>
</feature>
<dbReference type="GO" id="GO:0005737">
    <property type="term" value="C:cytoplasm"/>
    <property type="evidence" value="ECO:0007669"/>
    <property type="project" value="UniProtKB-SubCell"/>
</dbReference>
<organism evidence="21 22">
    <name type="scientific">Meganyctiphanes norvegica</name>
    <name type="common">Northern krill</name>
    <name type="synonym">Thysanopoda norvegica</name>
    <dbReference type="NCBI Taxonomy" id="48144"/>
    <lineage>
        <taxon>Eukaryota</taxon>
        <taxon>Metazoa</taxon>
        <taxon>Ecdysozoa</taxon>
        <taxon>Arthropoda</taxon>
        <taxon>Crustacea</taxon>
        <taxon>Multicrustacea</taxon>
        <taxon>Malacostraca</taxon>
        <taxon>Eumalacostraca</taxon>
        <taxon>Eucarida</taxon>
        <taxon>Euphausiacea</taxon>
        <taxon>Euphausiidae</taxon>
        <taxon>Meganyctiphanes</taxon>
    </lineage>
</organism>
<comment type="similarity">
    <text evidence="15">Belongs to the glycogen debranching enzyme family.</text>
</comment>
<comment type="subcellular location">
    <subcellularLocation>
        <location evidence="4">Cytoplasm</location>
    </subcellularLocation>
</comment>
<evidence type="ECO:0000256" key="5">
    <source>
        <dbReference type="ARBA" id="ARBA00012560"/>
    </source>
</evidence>
<evidence type="ECO:0000259" key="18">
    <source>
        <dbReference type="Pfam" id="PF14699"/>
    </source>
</evidence>
<keyword evidence="8" id="KW-0963">Cytoplasm</keyword>
<keyword evidence="22" id="KW-1185">Reference proteome</keyword>
<dbReference type="SUPFAM" id="SSF48208">
    <property type="entry name" value="Six-hairpin glycosidases"/>
    <property type="match status" value="1"/>
</dbReference>
<dbReference type="InterPro" id="IPR010401">
    <property type="entry name" value="AGL/Gdb1"/>
</dbReference>
<dbReference type="InterPro" id="IPR006421">
    <property type="entry name" value="Glycogen_debranch_met"/>
</dbReference>
<evidence type="ECO:0000256" key="10">
    <source>
        <dbReference type="ARBA" id="ARBA00022679"/>
    </source>
</evidence>
<evidence type="ECO:0000259" key="17">
    <source>
        <dbReference type="Pfam" id="PF06202"/>
    </source>
</evidence>
<reference evidence="21 22" key="1">
    <citation type="submission" date="2024-05" db="EMBL/GenBank/DDBJ databases">
        <authorList>
            <person name="Wallberg A."/>
        </authorList>
    </citation>
    <scope>NUCLEOTIDE SEQUENCE [LARGE SCALE GENOMIC DNA]</scope>
</reference>
<evidence type="ECO:0000256" key="4">
    <source>
        <dbReference type="ARBA" id="ARBA00004496"/>
    </source>
</evidence>
<dbReference type="GO" id="GO:0004134">
    <property type="term" value="F:4-alpha-glucanotransferase activity"/>
    <property type="evidence" value="ECO:0007669"/>
    <property type="project" value="UniProtKB-EC"/>
</dbReference>
<evidence type="ECO:0000256" key="16">
    <source>
        <dbReference type="ARBA" id="ARBA00031477"/>
    </source>
</evidence>
<feature type="domain" description="Eukaryotic glycogen debranching enzyme N-terminal" evidence="18">
    <location>
        <begin position="600"/>
        <end position="701"/>
    </location>
</feature>
<evidence type="ECO:0000259" key="19">
    <source>
        <dbReference type="Pfam" id="PF14701"/>
    </source>
</evidence>